<accession>A0ABW3RRK0</accession>
<evidence type="ECO:0000313" key="1">
    <source>
        <dbReference type="EMBL" id="MFD1175099.1"/>
    </source>
</evidence>
<dbReference type="RefSeq" id="WP_379316104.1">
    <property type="nucleotide sequence ID" value="NZ_JBHTLM010000001.1"/>
</dbReference>
<keyword evidence="2" id="KW-1185">Reference proteome</keyword>
<organism evidence="1 2">
    <name type="scientific">Paenibacillus puldeungensis</name>
    <dbReference type="NCBI Taxonomy" id="696536"/>
    <lineage>
        <taxon>Bacteria</taxon>
        <taxon>Bacillati</taxon>
        <taxon>Bacillota</taxon>
        <taxon>Bacilli</taxon>
        <taxon>Bacillales</taxon>
        <taxon>Paenibacillaceae</taxon>
        <taxon>Paenibacillus</taxon>
    </lineage>
</organism>
<comment type="caution">
    <text evidence="1">The sequence shown here is derived from an EMBL/GenBank/DDBJ whole genome shotgun (WGS) entry which is preliminary data.</text>
</comment>
<name>A0ABW3RRK0_9BACL</name>
<gene>
    <name evidence="1" type="ORF">ACFQ3W_02085</name>
</gene>
<dbReference type="Proteomes" id="UP001597262">
    <property type="component" value="Unassembled WGS sequence"/>
</dbReference>
<proteinExistence type="predicted"/>
<sequence length="313" mass="36377">MNWFTSFEKDLEGAFADAESILSSLPTRFRGQAADYLDKFHALKENRSKNYICYLLPYWLKEAAGTELKDIHQFTVANLLGMMYYHLIDELMDEPDQKSKYQLPLADLVRFEFTQMYSNYFVAASPFWTYYRKYTAEWADAVTRENECDFFQENPVLVAHKASPVKLCIAGSLLLTGRENLISTFENAVDKVLITLQMLDDWEDWEKDLKDGSYNCLISTIQKELQLPNGVRPTSEEITKALYVQDVLSRYAELANGNHNSLANIASMIPHLYHFHEYLRQNLQQGAGQLRHERELLMQGGLEYWLSKNMIRS</sequence>
<evidence type="ECO:0008006" key="3">
    <source>
        <dbReference type="Google" id="ProtNLM"/>
    </source>
</evidence>
<evidence type="ECO:0000313" key="2">
    <source>
        <dbReference type="Proteomes" id="UP001597262"/>
    </source>
</evidence>
<protein>
    <recommendedName>
        <fullName evidence="3">Terpene synthase</fullName>
    </recommendedName>
</protein>
<dbReference type="EMBL" id="JBHTLM010000001">
    <property type="protein sequence ID" value="MFD1175099.1"/>
    <property type="molecule type" value="Genomic_DNA"/>
</dbReference>
<reference evidence="2" key="1">
    <citation type="journal article" date="2019" name="Int. J. Syst. Evol. Microbiol.">
        <title>The Global Catalogue of Microorganisms (GCM) 10K type strain sequencing project: providing services to taxonomists for standard genome sequencing and annotation.</title>
        <authorList>
            <consortium name="The Broad Institute Genomics Platform"/>
            <consortium name="The Broad Institute Genome Sequencing Center for Infectious Disease"/>
            <person name="Wu L."/>
            <person name="Ma J."/>
        </authorList>
    </citation>
    <scope>NUCLEOTIDE SEQUENCE [LARGE SCALE GENOMIC DNA]</scope>
    <source>
        <strain evidence="2">CCUG 59189</strain>
    </source>
</reference>